<dbReference type="GO" id="GO:0032267">
    <property type="term" value="F:tRNA(Ile)-lysidine synthase activity"/>
    <property type="evidence" value="ECO:0007669"/>
    <property type="project" value="UniProtKB-EC"/>
</dbReference>
<dbReference type="SUPFAM" id="SSF82829">
    <property type="entry name" value="MesJ substrate recognition domain-like"/>
    <property type="match status" value="1"/>
</dbReference>
<comment type="catalytic activity">
    <reaction evidence="7 8">
        <text>cytidine(34) in tRNA(Ile2) + L-lysine + ATP = lysidine(34) in tRNA(Ile2) + AMP + diphosphate + H(+)</text>
        <dbReference type="Rhea" id="RHEA:43744"/>
        <dbReference type="Rhea" id="RHEA-COMP:10625"/>
        <dbReference type="Rhea" id="RHEA-COMP:10670"/>
        <dbReference type="ChEBI" id="CHEBI:15378"/>
        <dbReference type="ChEBI" id="CHEBI:30616"/>
        <dbReference type="ChEBI" id="CHEBI:32551"/>
        <dbReference type="ChEBI" id="CHEBI:33019"/>
        <dbReference type="ChEBI" id="CHEBI:82748"/>
        <dbReference type="ChEBI" id="CHEBI:83665"/>
        <dbReference type="ChEBI" id="CHEBI:456215"/>
        <dbReference type="EC" id="6.3.4.19"/>
    </reaction>
</comment>
<evidence type="ECO:0000256" key="7">
    <source>
        <dbReference type="ARBA" id="ARBA00048539"/>
    </source>
</evidence>
<evidence type="ECO:0000256" key="6">
    <source>
        <dbReference type="ARBA" id="ARBA00022840"/>
    </source>
</evidence>
<dbReference type="EMBL" id="JBHTGQ010000005">
    <property type="protein sequence ID" value="MFC7748937.1"/>
    <property type="molecule type" value="Genomic_DNA"/>
</dbReference>
<evidence type="ECO:0000256" key="2">
    <source>
        <dbReference type="ARBA" id="ARBA00022490"/>
    </source>
</evidence>
<gene>
    <name evidence="8 10" type="primary">tilS</name>
    <name evidence="10" type="ORF">ACFQWB_03115</name>
</gene>
<dbReference type="HAMAP" id="MF_01161">
    <property type="entry name" value="tRNA_Ile_lys_synt"/>
    <property type="match status" value="1"/>
</dbReference>
<name>A0ABW2V2U1_9BACL</name>
<dbReference type="NCBIfam" id="TIGR02433">
    <property type="entry name" value="lysidine_TilS_C"/>
    <property type="match status" value="1"/>
</dbReference>
<dbReference type="Pfam" id="PF01171">
    <property type="entry name" value="ATP_bind_3"/>
    <property type="match status" value="1"/>
</dbReference>
<reference evidence="11" key="1">
    <citation type="journal article" date="2019" name="Int. J. Syst. Evol. Microbiol.">
        <title>The Global Catalogue of Microorganisms (GCM) 10K type strain sequencing project: providing services to taxonomists for standard genome sequencing and annotation.</title>
        <authorList>
            <consortium name="The Broad Institute Genomics Platform"/>
            <consortium name="The Broad Institute Genome Sequencing Center for Infectious Disease"/>
            <person name="Wu L."/>
            <person name="Ma J."/>
        </authorList>
    </citation>
    <scope>NUCLEOTIDE SEQUENCE [LARGE SCALE GENOMIC DNA]</scope>
    <source>
        <strain evidence="11">JCM 18657</strain>
    </source>
</reference>
<accession>A0ABW2V2U1</accession>
<evidence type="ECO:0000256" key="8">
    <source>
        <dbReference type="HAMAP-Rule" id="MF_01161"/>
    </source>
</evidence>
<dbReference type="Gene3D" id="3.30.465.60">
    <property type="match status" value="1"/>
</dbReference>
<comment type="function">
    <text evidence="8">Ligates lysine onto the cytidine present at position 34 of the AUA codon-specific tRNA(Ile) that contains the anticodon CAU, in an ATP-dependent manner. Cytidine is converted to lysidine, thus changing the amino acid specificity of the tRNA from methionine to isoleucine.</text>
</comment>
<keyword evidence="11" id="KW-1185">Reference proteome</keyword>
<evidence type="ECO:0000313" key="11">
    <source>
        <dbReference type="Proteomes" id="UP001596528"/>
    </source>
</evidence>
<organism evidence="10 11">
    <name type="scientific">Paenibacillus thermoaerophilus</name>
    <dbReference type="NCBI Taxonomy" id="1215385"/>
    <lineage>
        <taxon>Bacteria</taxon>
        <taxon>Bacillati</taxon>
        <taxon>Bacillota</taxon>
        <taxon>Bacilli</taxon>
        <taxon>Bacillales</taxon>
        <taxon>Paenibacillaceae</taxon>
        <taxon>Paenibacillus</taxon>
    </lineage>
</organism>
<evidence type="ECO:0000313" key="10">
    <source>
        <dbReference type="EMBL" id="MFC7748937.1"/>
    </source>
</evidence>
<keyword evidence="6 8" id="KW-0067">ATP-binding</keyword>
<feature type="domain" description="Lysidine-tRNA(Ile) synthetase C-terminal" evidence="9">
    <location>
        <begin position="395"/>
        <end position="467"/>
    </location>
</feature>
<dbReference type="InterPro" id="IPR012795">
    <property type="entry name" value="tRNA_Ile_lys_synt_N"/>
</dbReference>
<dbReference type="SUPFAM" id="SSF56037">
    <property type="entry name" value="PheT/TilS domain"/>
    <property type="match status" value="1"/>
</dbReference>
<dbReference type="Gene3D" id="3.40.50.620">
    <property type="entry name" value="HUPs"/>
    <property type="match status" value="1"/>
</dbReference>
<dbReference type="PANTHER" id="PTHR43033">
    <property type="entry name" value="TRNA(ILE)-LYSIDINE SYNTHASE-RELATED"/>
    <property type="match status" value="1"/>
</dbReference>
<dbReference type="RefSeq" id="WP_170209557.1">
    <property type="nucleotide sequence ID" value="NZ_JBHTGQ010000005.1"/>
</dbReference>
<protein>
    <recommendedName>
        <fullName evidence="8">tRNA(Ile)-lysidine synthase</fullName>
        <ecNumber evidence="8">6.3.4.19</ecNumber>
    </recommendedName>
    <alternativeName>
        <fullName evidence="8">tRNA(Ile)-2-lysyl-cytidine synthase</fullName>
    </alternativeName>
    <alternativeName>
        <fullName evidence="8">tRNA(Ile)-lysidine synthetase</fullName>
    </alternativeName>
</protein>
<dbReference type="PANTHER" id="PTHR43033:SF1">
    <property type="entry name" value="TRNA(ILE)-LYSIDINE SYNTHASE-RELATED"/>
    <property type="match status" value="1"/>
</dbReference>
<evidence type="ECO:0000259" key="9">
    <source>
        <dbReference type="SMART" id="SM00977"/>
    </source>
</evidence>
<evidence type="ECO:0000256" key="4">
    <source>
        <dbReference type="ARBA" id="ARBA00022694"/>
    </source>
</evidence>
<dbReference type="CDD" id="cd01992">
    <property type="entry name" value="TilS_N"/>
    <property type="match status" value="1"/>
</dbReference>
<dbReference type="InterPro" id="IPR011063">
    <property type="entry name" value="TilS/TtcA_N"/>
</dbReference>
<feature type="binding site" evidence="8">
    <location>
        <begin position="28"/>
        <end position="33"/>
    </location>
    <ligand>
        <name>ATP</name>
        <dbReference type="ChEBI" id="CHEBI:30616"/>
    </ligand>
</feature>
<dbReference type="InterPro" id="IPR012796">
    <property type="entry name" value="Lysidine-tRNA-synth_C"/>
</dbReference>
<dbReference type="Pfam" id="PF11734">
    <property type="entry name" value="TilS_C"/>
    <property type="match status" value="1"/>
</dbReference>
<sequence length="484" mass="53867">MSFEETVERAILSSGLLLPGETIVAAVSGGPDSTALLHALARLAPRFDWRLVAAHADHGFRGEESAHEAESVRAQAASLGLPCEIARLDLPERLARTGGNAQAAAREARYAFLLETANRYAASKLALGHHADDQIETVLMRFVRGTGISGLSGMPARRTVGTVELVRPLLGVAKRELIGYCEEKGLPYAVDSSNEQRKYERNRYRLDVRPFLEQLNPRLGEAILRLADMAREEDAFMEAAAEREMAGNVACANGFAAFDRGWFAALPFALQRRVIKLIWNYLFTEHGELEFAHIETVRNALLQSDSPNLRLSIRDGAELVREYESVRIVRAQRQAEEPPAYRIEVPPLKPGESRTIELPDGLLRAALVQASDGPSPGKLKANEAVFDWESLRLPLTVRTWRRGDRMKLYGMQGSKKLQDLFTDHKIPASLRRKLPLLTDGAGEILWIAELRRSAHAVVSRGTSWVLYMEYSRKESRSDAVHTMG</sequence>
<comment type="caution">
    <text evidence="10">The sequence shown here is derived from an EMBL/GenBank/DDBJ whole genome shotgun (WGS) entry which is preliminary data.</text>
</comment>
<comment type="subcellular location">
    <subcellularLocation>
        <location evidence="1 8">Cytoplasm</location>
    </subcellularLocation>
</comment>
<evidence type="ECO:0000256" key="1">
    <source>
        <dbReference type="ARBA" id="ARBA00004496"/>
    </source>
</evidence>
<keyword evidence="4 8" id="KW-0819">tRNA processing</keyword>
<proteinExistence type="inferred from homology"/>
<dbReference type="NCBIfam" id="TIGR02432">
    <property type="entry name" value="lysidine_TilS_N"/>
    <property type="match status" value="1"/>
</dbReference>
<dbReference type="SMART" id="SM00977">
    <property type="entry name" value="TilS_C"/>
    <property type="match status" value="1"/>
</dbReference>
<dbReference type="Proteomes" id="UP001596528">
    <property type="component" value="Unassembled WGS sequence"/>
</dbReference>
<dbReference type="EC" id="6.3.4.19" evidence="8"/>
<keyword evidence="2 8" id="KW-0963">Cytoplasm</keyword>
<dbReference type="InterPro" id="IPR012094">
    <property type="entry name" value="tRNA_Ile_lys_synt"/>
</dbReference>
<comment type="similarity">
    <text evidence="8">Belongs to the tRNA(Ile)-lysidine synthase family.</text>
</comment>
<keyword evidence="3 8" id="KW-0436">Ligase</keyword>
<comment type="domain">
    <text evidence="8">The N-terminal region contains the highly conserved SGGXDS motif, predicted to be a P-loop motif involved in ATP binding.</text>
</comment>
<keyword evidence="5 8" id="KW-0547">Nucleotide-binding</keyword>
<evidence type="ECO:0000256" key="5">
    <source>
        <dbReference type="ARBA" id="ARBA00022741"/>
    </source>
</evidence>
<dbReference type="InterPro" id="IPR014729">
    <property type="entry name" value="Rossmann-like_a/b/a_fold"/>
</dbReference>
<dbReference type="SUPFAM" id="SSF52402">
    <property type="entry name" value="Adenine nucleotide alpha hydrolases-like"/>
    <property type="match status" value="1"/>
</dbReference>
<evidence type="ECO:0000256" key="3">
    <source>
        <dbReference type="ARBA" id="ARBA00022598"/>
    </source>
</evidence>